<evidence type="ECO:0000313" key="2">
    <source>
        <dbReference type="Proteomes" id="UP001374599"/>
    </source>
</evidence>
<evidence type="ECO:0000313" key="1">
    <source>
        <dbReference type="EMBL" id="GMQ64456.1"/>
    </source>
</evidence>
<accession>A0ACB5UNV6</accession>
<proteinExistence type="predicted"/>
<name>A0ACB5UNV6_9FIRM</name>
<comment type="caution">
    <text evidence="1">The sequence shown here is derived from an EMBL/GenBank/DDBJ whole genome shotgun (WGS) entry which is preliminary data.</text>
</comment>
<dbReference type="Proteomes" id="UP001374599">
    <property type="component" value="Unassembled WGS sequence"/>
</dbReference>
<keyword evidence="2" id="KW-1185">Reference proteome</keyword>
<organism evidence="1 2">
    <name type="scientific">Vallitalea maricola</name>
    <dbReference type="NCBI Taxonomy" id="3074433"/>
    <lineage>
        <taxon>Bacteria</taxon>
        <taxon>Bacillati</taxon>
        <taxon>Bacillota</taxon>
        <taxon>Clostridia</taxon>
        <taxon>Lachnospirales</taxon>
        <taxon>Vallitaleaceae</taxon>
        <taxon>Vallitalea</taxon>
    </lineage>
</organism>
<reference evidence="1" key="1">
    <citation type="submission" date="2023-09" db="EMBL/GenBank/DDBJ databases">
        <title>Vallitalea sediminicola and Vallitalea maricola sp. nov., anaerobic bacteria isolated from marine sediment.</title>
        <authorList>
            <person name="Hirano S."/>
            <person name="Maeda A."/>
            <person name="Terahara T."/>
            <person name="Mori K."/>
            <person name="Hamada M."/>
            <person name="Matsumoto R."/>
            <person name="Kobayashi T."/>
        </authorList>
    </citation>
    <scope>NUCLEOTIDE SEQUENCE</scope>
    <source>
        <strain evidence="1">AN17-2</strain>
    </source>
</reference>
<sequence length="196" mass="23252">MEIKNNKEYFNNQYKEWINTVDENKLRIMKKSIELLNIDKNHKILDVACGIGVLYPLLKDIPVKDYMAIDISEKMLEEFAKRYCNVKMKLYNFEEPIKLDEEFDYIIIFNSIPHFENLNGVFLNARNNLKHGGKLSIIHTRTRLGISEHHKKIGYSLGRDAIPKDSTLKTLCDKYRFQIDKILDDEFFFFSCTKMR</sequence>
<protein>
    <submittedName>
        <fullName evidence="1">Uncharacterized protein</fullName>
    </submittedName>
</protein>
<dbReference type="EMBL" id="BTPU01000070">
    <property type="protein sequence ID" value="GMQ64456.1"/>
    <property type="molecule type" value="Genomic_DNA"/>
</dbReference>
<gene>
    <name evidence="1" type="ORF">AN2V17_36930</name>
</gene>